<gene>
    <name evidence="1" type="primary">SKDI15G2090</name>
    <name evidence="1" type="ORF">SKDI_15G2090</name>
</gene>
<dbReference type="SUPFAM" id="SSF49764">
    <property type="entry name" value="HSP20-like chaperones"/>
    <property type="match status" value="1"/>
</dbReference>
<evidence type="ECO:0000313" key="2">
    <source>
        <dbReference type="Proteomes" id="UP001162087"/>
    </source>
</evidence>
<reference evidence="1" key="1">
    <citation type="submission" date="2022-10" db="EMBL/GenBank/DDBJ databases">
        <authorList>
            <person name="Byrne P K."/>
        </authorList>
    </citation>
    <scope>NUCLEOTIDE SEQUENCE</scope>
    <source>
        <strain evidence="1">IFO1802</strain>
    </source>
</reference>
<dbReference type="InterPro" id="IPR011990">
    <property type="entry name" value="TPR-like_helical_dom_sf"/>
</dbReference>
<accession>A0AA35J9U8</accession>
<dbReference type="PANTHER" id="PTHR45862">
    <property type="entry name" value="PROTEIN SGT1 HOMOLOG"/>
    <property type="match status" value="1"/>
</dbReference>
<dbReference type="InterPro" id="IPR007052">
    <property type="entry name" value="CS_dom"/>
</dbReference>
<dbReference type="CDD" id="cd06466">
    <property type="entry name" value="p23_CS_SGT1_like"/>
    <property type="match status" value="1"/>
</dbReference>
<dbReference type="SUPFAM" id="SSF48452">
    <property type="entry name" value="TPR-like"/>
    <property type="match status" value="1"/>
</dbReference>
<dbReference type="InterPro" id="IPR044563">
    <property type="entry name" value="Sgt1-like"/>
</dbReference>
<dbReference type="InterPro" id="IPR008978">
    <property type="entry name" value="HSP20-like_chaperone"/>
</dbReference>
<dbReference type="PROSITE" id="PS51203">
    <property type="entry name" value="CS"/>
    <property type="match status" value="1"/>
</dbReference>
<keyword evidence="2" id="KW-1185">Reference proteome</keyword>
<dbReference type="Gene3D" id="1.25.40.10">
    <property type="entry name" value="Tetratricopeptide repeat domain"/>
    <property type="match status" value="1"/>
</dbReference>
<dbReference type="PROSITE" id="PS51048">
    <property type="entry name" value="SGS"/>
    <property type="match status" value="1"/>
</dbReference>
<name>A0AA35J9U8_SACK1</name>
<dbReference type="GO" id="GO:0051087">
    <property type="term" value="F:protein-folding chaperone binding"/>
    <property type="evidence" value="ECO:0007669"/>
    <property type="project" value="InterPro"/>
</dbReference>
<dbReference type="Gene3D" id="2.60.40.790">
    <property type="match status" value="1"/>
</dbReference>
<protein>
    <submittedName>
        <fullName evidence="1">Uncharacterized protein</fullName>
    </submittedName>
</protein>
<dbReference type="Proteomes" id="UP001162087">
    <property type="component" value="Chromosome 15"/>
</dbReference>
<sequence>MPVEKDLKVAYKTLYDDKEPLKALHLYDEILKDCPINLTALIYKAACLEKLYFGFSDWHSDATMENARVLLDRALTTAEGRGDRSKIALVNFRYFVHFFNNKRYEQAHAYFKKAKQFGYVDDTLPLWESRLETKLKKKSKAQKRPTVKDIISPVKGFEDNKGHDFPLHNSHIFSSGSEAASQKLPEFRADWYQSSTSVTISLFTANLPDSKDKVNIEISPKDRRTLSVSYKVPKTGSEFQYNAKLLHEINLQPASFNIFSKKLEITVSKVDNVQWKSLEGDTSTVTSKSPELSHNADPSTCNLGAEPSSKEKLSYPSSSKKKIDWSNLDIDEDADEEDAGSADAFFQKIYAGADPDTKRAMMKSFIESNGTSLSTDWDDVSKKTVKTSPPEGMEPRHW</sequence>
<dbReference type="EMBL" id="OX365910">
    <property type="protein sequence ID" value="CAI4051364.1"/>
    <property type="molecule type" value="Genomic_DNA"/>
</dbReference>
<organism evidence="1 2">
    <name type="scientific">Saccharomyces kudriavzevii (strain ATCC MYA-4449 / AS 2.2408 / CBS 8840 / NBRC 1802 / NCYC 2889)</name>
    <name type="common">Yeast</name>
    <dbReference type="NCBI Taxonomy" id="226230"/>
    <lineage>
        <taxon>Eukaryota</taxon>
        <taxon>Fungi</taxon>
        <taxon>Dikarya</taxon>
        <taxon>Ascomycota</taxon>
        <taxon>Saccharomycotina</taxon>
        <taxon>Saccharomycetes</taxon>
        <taxon>Saccharomycetales</taxon>
        <taxon>Saccharomycetaceae</taxon>
        <taxon>Saccharomyces</taxon>
    </lineage>
</organism>
<proteinExistence type="predicted"/>
<dbReference type="OrthoDB" id="1898560at2759"/>
<dbReference type="InterPro" id="IPR007699">
    <property type="entry name" value="SGS_dom"/>
</dbReference>
<dbReference type="Pfam" id="PF04969">
    <property type="entry name" value="CS"/>
    <property type="match status" value="1"/>
</dbReference>
<dbReference type="Pfam" id="PF05002">
    <property type="entry name" value="SGS"/>
    <property type="match status" value="1"/>
</dbReference>
<evidence type="ECO:0000313" key="1">
    <source>
        <dbReference type="EMBL" id="CAI4051364.1"/>
    </source>
</evidence>